<dbReference type="EMBL" id="JACHDO010000001">
    <property type="protein sequence ID" value="MBB5490581.1"/>
    <property type="molecule type" value="Genomic_DNA"/>
</dbReference>
<evidence type="ECO:0000313" key="2">
    <source>
        <dbReference type="Proteomes" id="UP000579647"/>
    </source>
</evidence>
<name>A0A840WC29_9ACTN</name>
<evidence type="ECO:0000313" key="1">
    <source>
        <dbReference type="EMBL" id="MBB5490581.1"/>
    </source>
</evidence>
<comment type="caution">
    <text evidence="1">The sequence shown here is derived from an EMBL/GenBank/DDBJ whole genome shotgun (WGS) entry which is preliminary data.</text>
</comment>
<dbReference type="Proteomes" id="UP000579647">
    <property type="component" value="Unassembled WGS sequence"/>
</dbReference>
<gene>
    <name evidence="1" type="ORF">HNR07_001718</name>
</gene>
<keyword evidence="2" id="KW-1185">Reference proteome</keyword>
<dbReference type="AlphaFoldDB" id="A0A840WC29"/>
<reference evidence="1 2" key="1">
    <citation type="submission" date="2020-08" db="EMBL/GenBank/DDBJ databases">
        <title>Sequencing the genomes of 1000 actinobacteria strains.</title>
        <authorList>
            <person name="Klenk H.-P."/>
        </authorList>
    </citation>
    <scope>NUCLEOTIDE SEQUENCE [LARGE SCALE GENOMIC DNA]</scope>
    <source>
        <strain evidence="1 2">DSM 44598</strain>
    </source>
</reference>
<proteinExistence type="predicted"/>
<organism evidence="1 2">
    <name type="scientific">Nocardiopsis metallicus</name>
    <dbReference type="NCBI Taxonomy" id="179819"/>
    <lineage>
        <taxon>Bacteria</taxon>
        <taxon>Bacillati</taxon>
        <taxon>Actinomycetota</taxon>
        <taxon>Actinomycetes</taxon>
        <taxon>Streptosporangiales</taxon>
        <taxon>Nocardiopsidaceae</taxon>
        <taxon>Nocardiopsis</taxon>
    </lineage>
</organism>
<sequence>MHVVHGELGGRNAVADQCLAVRPHRWVAGGLQQEFGASWFSGETTGSQRCSSEGSPRATSCFFSKPSTFV</sequence>
<accession>A0A840WC29</accession>
<protein>
    <submittedName>
        <fullName evidence="1">Uncharacterized protein</fullName>
    </submittedName>
</protein>